<feature type="region of interest" description="Disordered" evidence="1">
    <location>
        <begin position="100"/>
        <end position="119"/>
    </location>
</feature>
<evidence type="ECO:0000313" key="2">
    <source>
        <dbReference type="EMBL" id="MPM92777.1"/>
    </source>
</evidence>
<proteinExistence type="predicted"/>
<dbReference type="EMBL" id="VSSQ01039671">
    <property type="protein sequence ID" value="MPM92777.1"/>
    <property type="molecule type" value="Genomic_DNA"/>
</dbReference>
<name>A0A645DTT7_9ZZZZ</name>
<comment type="caution">
    <text evidence="2">The sequence shown here is derived from an EMBL/GenBank/DDBJ whole genome shotgun (WGS) entry which is preliminary data.</text>
</comment>
<gene>
    <name evidence="2" type="ORF">SDC9_139913</name>
</gene>
<protein>
    <submittedName>
        <fullName evidence="2">Uncharacterized protein</fullName>
    </submittedName>
</protein>
<accession>A0A645DTT7</accession>
<feature type="compositionally biased region" description="Gly residues" evidence="1">
    <location>
        <begin position="103"/>
        <end position="119"/>
    </location>
</feature>
<dbReference type="AlphaFoldDB" id="A0A645DTT7"/>
<sequence length="119" mass="12306">MILLLYVTKQALPVGRACFVRLKGQLLDLDLRADFFELLLDLLGFSLGQAFLDGLGGGLNKVLGFLQAQAADDFADNLDDLDLLGAGIGQDDVKLGLLFNRSGGSGHRGGGGGNGGGGE</sequence>
<reference evidence="2" key="1">
    <citation type="submission" date="2019-08" db="EMBL/GenBank/DDBJ databases">
        <authorList>
            <person name="Kucharzyk K."/>
            <person name="Murdoch R.W."/>
            <person name="Higgins S."/>
            <person name="Loffler F."/>
        </authorList>
    </citation>
    <scope>NUCLEOTIDE SEQUENCE</scope>
</reference>
<organism evidence="2">
    <name type="scientific">bioreactor metagenome</name>
    <dbReference type="NCBI Taxonomy" id="1076179"/>
    <lineage>
        <taxon>unclassified sequences</taxon>
        <taxon>metagenomes</taxon>
        <taxon>ecological metagenomes</taxon>
    </lineage>
</organism>
<evidence type="ECO:0000256" key="1">
    <source>
        <dbReference type="SAM" id="MobiDB-lite"/>
    </source>
</evidence>